<protein>
    <submittedName>
        <fullName evidence="2">Uncharacterized protein</fullName>
    </submittedName>
</protein>
<gene>
    <name evidence="2" type="ORF">LCGC14_2766340</name>
</gene>
<comment type="caution">
    <text evidence="2">The sequence shown here is derived from an EMBL/GenBank/DDBJ whole genome shotgun (WGS) entry which is preliminary data.</text>
</comment>
<sequence length="98" mass="11170">MPYKDDETGRNKAKERMKRMRERKGVTKGVTSDGCNMEGVTEYPANMEPLLTSLGDKDKRAKLRAIYETLNRRDLTSHVRYGINGVTFNVVGELLEAF</sequence>
<evidence type="ECO:0000256" key="1">
    <source>
        <dbReference type="SAM" id="MobiDB-lite"/>
    </source>
</evidence>
<reference evidence="2" key="1">
    <citation type="journal article" date="2015" name="Nature">
        <title>Complex archaea that bridge the gap between prokaryotes and eukaryotes.</title>
        <authorList>
            <person name="Spang A."/>
            <person name="Saw J.H."/>
            <person name="Jorgensen S.L."/>
            <person name="Zaremba-Niedzwiedzka K."/>
            <person name="Martijn J."/>
            <person name="Lind A.E."/>
            <person name="van Eijk R."/>
            <person name="Schleper C."/>
            <person name="Guy L."/>
            <person name="Ettema T.J."/>
        </authorList>
    </citation>
    <scope>NUCLEOTIDE SEQUENCE</scope>
</reference>
<name>A0A0F8YXI9_9ZZZZ</name>
<accession>A0A0F8YXI9</accession>
<dbReference type="EMBL" id="LAZR01050992">
    <property type="protein sequence ID" value="KKK86128.1"/>
    <property type="molecule type" value="Genomic_DNA"/>
</dbReference>
<organism evidence="2">
    <name type="scientific">marine sediment metagenome</name>
    <dbReference type="NCBI Taxonomy" id="412755"/>
    <lineage>
        <taxon>unclassified sequences</taxon>
        <taxon>metagenomes</taxon>
        <taxon>ecological metagenomes</taxon>
    </lineage>
</organism>
<evidence type="ECO:0000313" key="2">
    <source>
        <dbReference type="EMBL" id="KKK86128.1"/>
    </source>
</evidence>
<feature type="region of interest" description="Disordered" evidence="1">
    <location>
        <begin position="1"/>
        <end position="33"/>
    </location>
</feature>
<proteinExistence type="predicted"/>
<dbReference type="AlphaFoldDB" id="A0A0F8YXI9"/>
<feature type="compositionally biased region" description="Basic and acidic residues" evidence="1">
    <location>
        <begin position="1"/>
        <end position="14"/>
    </location>
</feature>